<name>A0ABU1Y9Y5_9FLAO</name>
<evidence type="ECO:0000313" key="1">
    <source>
        <dbReference type="EMBL" id="MDR7211055.1"/>
    </source>
</evidence>
<sequence length="51" mass="5912">MMTKIQTSILTKKTNLICKMTILEKKMIEIHESYLEEGINSNINEQDPLDS</sequence>
<dbReference type="Proteomes" id="UP001269081">
    <property type="component" value="Unassembled WGS sequence"/>
</dbReference>
<gene>
    <name evidence="1" type="ORF">J2W48_003006</name>
</gene>
<organism evidence="1 2">
    <name type="scientific">Flavobacterium piscis</name>
    <dbReference type="NCBI Taxonomy" id="1114874"/>
    <lineage>
        <taxon>Bacteria</taxon>
        <taxon>Pseudomonadati</taxon>
        <taxon>Bacteroidota</taxon>
        <taxon>Flavobacteriia</taxon>
        <taxon>Flavobacteriales</taxon>
        <taxon>Flavobacteriaceae</taxon>
        <taxon>Flavobacterium</taxon>
    </lineage>
</organism>
<comment type="caution">
    <text evidence="1">The sequence shown here is derived from an EMBL/GenBank/DDBJ whole genome shotgun (WGS) entry which is preliminary data.</text>
</comment>
<keyword evidence="2" id="KW-1185">Reference proteome</keyword>
<protein>
    <submittedName>
        <fullName evidence="1">Uncharacterized protein</fullName>
    </submittedName>
</protein>
<evidence type="ECO:0000313" key="2">
    <source>
        <dbReference type="Proteomes" id="UP001269081"/>
    </source>
</evidence>
<reference evidence="1 2" key="1">
    <citation type="submission" date="2023-07" db="EMBL/GenBank/DDBJ databases">
        <title>Sorghum-associated microbial communities from plants grown in Nebraska, USA.</title>
        <authorList>
            <person name="Schachtman D."/>
        </authorList>
    </citation>
    <scope>NUCLEOTIDE SEQUENCE [LARGE SCALE GENOMIC DNA]</scope>
    <source>
        <strain evidence="1 2">4129</strain>
    </source>
</reference>
<proteinExistence type="predicted"/>
<dbReference type="EMBL" id="JAVDWQ010000010">
    <property type="protein sequence ID" value="MDR7211055.1"/>
    <property type="molecule type" value="Genomic_DNA"/>
</dbReference>
<accession>A0ABU1Y9Y5</accession>